<evidence type="ECO:0000313" key="2">
    <source>
        <dbReference type="EMBL" id="GAA5035109.1"/>
    </source>
</evidence>
<dbReference type="InterPro" id="IPR002372">
    <property type="entry name" value="PQQ_rpt_dom"/>
</dbReference>
<dbReference type="InterPro" id="IPR015943">
    <property type="entry name" value="WD40/YVTN_repeat-like_dom_sf"/>
</dbReference>
<protein>
    <recommendedName>
        <fullName evidence="1">Pyrrolo-quinoline quinone repeat domain-containing protein</fullName>
    </recommendedName>
</protein>
<evidence type="ECO:0000259" key="1">
    <source>
        <dbReference type="Pfam" id="PF13360"/>
    </source>
</evidence>
<dbReference type="SUPFAM" id="SSF50998">
    <property type="entry name" value="Quinoprotein alcohol dehydrogenase-like"/>
    <property type="match status" value="1"/>
</dbReference>
<organism evidence="2 3">
    <name type="scientific">Terrabacter aeriphilus</name>
    <dbReference type="NCBI Taxonomy" id="515662"/>
    <lineage>
        <taxon>Bacteria</taxon>
        <taxon>Bacillati</taxon>
        <taxon>Actinomycetota</taxon>
        <taxon>Actinomycetes</taxon>
        <taxon>Micrococcales</taxon>
        <taxon>Intrasporangiaceae</taxon>
        <taxon>Terrabacter</taxon>
    </lineage>
</organism>
<name>A0ABP9JL88_9MICO</name>
<comment type="caution">
    <text evidence="2">The sequence shown here is derived from an EMBL/GenBank/DDBJ whole genome shotgun (WGS) entry which is preliminary data.</text>
</comment>
<accession>A0ABP9JL88</accession>
<proteinExistence type="predicted"/>
<dbReference type="PANTHER" id="PTHR34512">
    <property type="entry name" value="CELL SURFACE PROTEIN"/>
    <property type="match status" value="1"/>
</dbReference>
<dbReference type="Proteomes" id="UP001500427">
    <property type="component" value="Unassembled WGS sequence"/>
</dbReference>
<dbReference type="Gene3D" id="2.130.10.10">
    <property type="entry name" value="YVTN repeat-like/Quinoprotein amine dehydrogenase"/>
    <property type="match status" value="2"/>
</dbReference>
<gene>
    <name evidence="2" type="ORF">GCM10023258_36640</name>
</gene>
<dbReference type="Pfam" id="PF13360">
    <property type="entry name" value="PQQ_2"/>
    <property type="match status" value="1"/>
</dbReference>
<feature type="domain" description="Pyrrolo-quinoline quinone repeat" evidence="1">
    <location>
        <begin position="117"/>
        <end position="261"/>
    </location>
</feature>
<evidence type="ECO:0000313" key="3">
    <source>
        <dbReference type="Proteomes" id="UP001500427"/>
    </source>
</evidence>
<reference evidence="3" key="1">
    <citation type="journal article" date="2019" name="Int. J. Syst. Evol. Microbiol.">
        <title>The Global Catalogue of Microorganisms (GCM) 10K type strain sequencing project: providing services to taxonomists for standard genome sequencing and annotation.</title>
        <authorList>
            <consortium name="The Broad Institute Genomics Platform"/>
            <consortium name="The Broad Institute Genome Sequencing Center for Infectious Disease"/>
            <person name="Wu L."/>
            <person name="Ma J."/>
        </authorList>
    </citation>
    <scope>NUCLEOTIDE SEQUENCE [LARGE SCALE GENOMIC DNA]</scope>
    <source>
        <strain evidence="3">JCM 17687</strain>
    </source>
</reference>
<dbReference type="InterPro" id="IPR011047">
    <property type="entry name" value="Quinoprotein_ADH-like_sf"/>
</dbReference>
<keyword evidence="3" id="KW-1185">Reference proteome</keyword>
<dbReference type="PANTHER" id="PTHR34512:SF30">
    <property type="entry name" value="OUTER MEMBRANE PROTEIN ASSEMBLY FACTOR BAMB"/>
    <property type="match status" value="1"/>
</dbReference>
<dbReference type="EMBL" id="BAABIW010000026">
    <property type="protein sequence ID" value="GAA5035109.1"/>
    <property type="molecule type" value="Genomic_DNA"/>
</dbReference>
<sequence length="387" mass="40591">MAGHDAAGSNFNPAESTLTPGALSRLTYERGFVTAPYNPAFDCPPPPSDAVAVDGVIYYLSADYVEAHQISTGVALWRSQLWPRPGEHPATGLAVKGGRVLVSLSDCLSNSDPTGFLVAFDARTGTRLWQNADVPADTFTMSASTVAYRHSTGVCCTPGVVVIDAASGREEWRADETVTCGPLIVVAEVIPDCDLGANGRLIAKGMALSSGRIVWTRTVDSRFAFTRGDGDTHAGKDLYARDYSGRIIALNPTTGRTKWRAANETGDVLGVGAARLFVTCGNAEAPAICALSRADGRRLWETPGVTAPTAVAIAAGVVYPSPKWPPVVAETGDLLWESAYAASAYAASADNVIVARGKLIMTAGRIIDVFGLQPPSRGTVPLGHQAT</sequence>